<evidence type="ECO:0000313" key="2">
    <source>
        <dbReference type="Proteomes" id="UP000324639"/>
    </source>
</evidence>
<name>A0A9X9QCZ6_BLUGR</name>
<dbReference type="EMBL" id="LR026989">
    <property type="protein sequence ID" value="VDB88113.1"/>
    <property type="molecule type" value="Genomic_DNA"/>
</dbReference>
<protein>
    <submittedName>
        <fullName evidence="1">Bgt-50621</fullName>
    </submittedName>
</protein>
<evidence type="ECO:0000313" key="1">
    <source>
        <dbReference type="EMBL" id="VDB88113.1"/>
    </source>
</evidence>
<proteinExistence type="predicted"/>
<reference evidence="1 2" key="1">
    <citation type="submission" date="2018-08" db="EMBL/GenBank/DDBJ databases">
        <authorList>
            <person name="Muller C M."/>
        </authorList>
    </citation>
    <scope>NUCLEOTIDE SEQUENCE [LARGE SCALE GENOMIC DNA]</scope>
</reference>
<organism evidence="1 2">
    <name type="scientific">Blumeria graminis f. sp. tritici</name>
    <dbReference type="NCBI Taxonomy" id="62690"/>
    <lineage>
        <taxon>Eukaryota</taxon>
        <taxon>Fungi</taxon>
        <taxon>Dikarya</taxon>
        <taxon>Ascomycota</taxon>
        <taxon>Pezizomycotina</taxon>
        <taxon>Leotiomycetes</taxon>
        <taxon>Erysiphales</taxon>
        <taxon>Erysiphaceae</taxon>
        <taxon>Blumeria</taxon>
    </lineage>
</organism>
<keyword evidence="2" id="KW-1185">Reference proteome</keyword>
<accession>A0A9X9QCZ6</accession>
<feature type="non-terminal residue" evidence="1">
    <location>
        <position position="1"/>
    </location>
</feature>
<dbReference type="Proteomes" id="UP000324639">
    <property type="component" value="Chromosome Bgt_-06"/>
</dbReference>
<dbReference type="AlphaFoldDB" id="A0A9X9QCZ6"/>
<sequence length="100" mass="11596">LSNLKPFVELILSDASDREFWTQFIDLADDINHEEPKSIPDIMIPIIDKNTTTTYTQSISEIPNYDATCFSLTVALKIELTNNIYKSVGNFWEVYFENER</sequence>
<gene>
    <name evidence="1" type="ORF">BGT96224V316_LOCUS4355</name>
</gene>